<sequence length="473" mass="53354">MAVKRKPVSSGEQKAPAEKPYRNEINRSAMALISPVKTWDVRERQVDVTINNRRYNLDAGSRYPLPHGIDNDVMTSIITLALIDGVPEDRTLHTTPHELLTTAMLSSNGDYYKRLRTSLLRLFHATYMIRDGWFDAQRNKWTFESESFRFIDKVRYQEEQDLDDAEAHLTPQQPLVIVLSQDLVEQLQAGFVHLPDPNILKALRDAPARSLYHFLEGQRERHRREHREVPLELSFVLSDLAQLLALTATGTVRAGNVRRSLQDMGEALLAAKYLEALAFTGRGLAGRVTFTFPCQVLEAIADPALVGLLTQEGLAEASARQLALKFPNNIERGVRVFRIMLKTYQSRGRSVDNPRNLLAAAVRNPAKYEATMEVPEAAKPGPVPARGVPVLDPDVEEVATQREWDGLDREELAERFMGRVRLFNIRVTQDDVRTLLDLGVDLYELARRIVQAVALRQDGSLLLRQALAGELTP</sequence>
<evidence type="ECO:0000256" key="1">
    <source>
        <dbReference type="SAM" id="MobiDB-lite"/>
    </source>
</evidence>
<dbReference type="InterPro" id="IPR018777">
    <property type="entry name" value="Replication_initiator_prot_A"/>
</dbReference>
<evidence type="ECO:0008006" key="4">
    <source>
        <dbReference type="Google" id="ProtNLM"/>
    </source>
</evidence>
<keyword evidence="3" id="KW-1185">Reference proteome</keyword>
<gene>
    <name evidence="2" type="ORF">GCM10008955_36170</name>
</gene>
<dbReference type="EMBL" id="BMPP01000019">
    <property type="protein sequence ID" value="GGK39110.1"/>
    <property type="molecule type" value="Genomic_DNA"/>
</dbReference>
<reference evidence="3" key="1">
    <citation type="journal article" date="2019" name="Int. J. Syst. Evol. Microbiol.">
        <title>The Global Catalogue of Microorganisms (GCM) 10K type strain sequencing project: providing services to taxonomists for standard genome sequencing and annotation.</title>
        <authorList>
            <consortium name="The Broad Institute Genomics Platform"/>
            <consortium name="The Broad Institute Genome Sequencing Center for Infectious Disease"/>
            <person name="Wu L."/>
            <person name="Ma J."/>
        </authorList>
    </citation>
    <scope>NUCLEOTIDE SEQUENCE [LARGE SCALE GENOMIC DNA]</scope>
    <source>
        <strain evidence="3">JCM 30331</strain>
    </source>
</reference>
<feature type="region of interest" description="Disordered" evidence="1">
    <location>
        <begin position="1"/>
        <end position="22"/>
    </location>
</feature>
<protein>
    <recommendedName>
        <fullName evidence="4">Plasmid replication initiator protein</fullName>
    </recommendedName>
</protein>
<organism evidence="2 3">
    <name type="scientific">Deinococcus malanensis</name>
    <dbReference type="NCBI Taxonomy" id="1706855"/>
    <lineage>
        <taxon>Bacteria</taxon>
        <taxon>Thermotogati</taxon>
        <taxon>Deinococcota</taxon>
        <taxon>Deinococci</taxon>
        <taxon>Deinococcales</taxon>
        <taxon>Deinococcaceae</taxon>
        <taxon>Deinococcus</taxon>
    </lineage>
</organism>
<accession>A0ABQ2F0P5</accession>
<dbReference type="Pfam" id="PF10134">
    <property type="entry name" value="RPA"/>
    <property type="match status" value="1"/>
</dbReference>
<proteinExistence type="predicted"/>
<evidence type="ECO:0000313" key="2">
    <source>
        <dbReference type="EMBL" id="GGK39110.1"/>
    </source>
</evidence>
<evidence type="ECO:0000313" key="3">
    <source>
        <dbReference type="Proteomes" id="UP000647587"/>
    </source>
</evidence>
<dbReference type="Proteomes" id="UP000647587">
    <property type="component" value="Unassembled WGS sequence"/>
</dbReference>
<name>A0ABQ2F0P5_9DEIO</name>
<comment type="caution">
    <text evidence="2">The sequence shown here is derived from an EMBL/GenBank/DDBJ whole genome shotgun (WGS) entry which is preliminary data.</text>
</comment>